<comment type="pathway">
    <text evidence="3">Nucleotide-sugar biosynthesis; GDP-alpha-D-mannose biosynthesis; alpha-D-mannose 1-phosphate from D-fructose 6-phosphate: step 1/2.</text>
</comment>
<dbReference type="Proteomes" id="UP000292082">
    <property type="component" value="Unassembled WGS sequence"/>
</dbReference>
<feature type="domain" description="Phosphomannose isomerase type I catalytic" evidence="15">
    <location>
        <begin position="7"/>
        <end position="147"/>
    </location>
</feature>
<dbReference type="PANTHER" id="PTHR10309:SF0">
    <property type="entry name" value="MANNOSE-6-PHOSPHATE ISOMERASE"/>
    <property type="match status" value="1"/>
</dbReference>
<organism evidence="17 18">
    <name type="scientific">Dichomitus squalens</name>
    <dbReference type="NCBI Taxonomy" id="114155"/>
    <lineage>
        <taxon>Eukaryota</taxon>
        <taxon>Fungi</taxon>
        <taxon>Dikarya</taxon>
        <taxon>Basidiomycota</taxon>
        <taxon>Agaricomycotina</taxon>
        <taxon>Agaricomycetes</taxon>
        <taxon>Polyporales</taxon>
        <taxon>Polyporaceae</taxon>
        <taxon>Dichomitus</taxon>
    </lineage>
</organism>
<comment type="cofactor">
    <cofactor evidence="12">
        <name>Zn(2+)</name>
        <dbReference type="ChEBI" id="CHEBI:29105"/>
    </cofactor>
    <text evidence="12">Binds 1 zinc ion per subunit.</text>
</comment>
<evidence type="ECO:0000256" key="1">
    <source>
        <dbReference type="ARBA" id="ARBA00000757"/>
    </source>
</evidence>
<feature type="binding site" evidence="12">
    <location>
        <position position="113"/>
    </location>
    <ligand>
        <name>Zn(2+)</name>
        <dbReference type="ChEBI" id="CHEBI:29105"/>
    </ligand>
</feature>
<comment type="catalytic activity">
    <reaction evidence="1">
        <text>D-mannose 6-phosphate = D-fructose 6-phosphate</text>
        <dbReference type="Rhea" id="RHEA:12356"/>
        <dbReference type="ChEBI" id="CHEBI:58735"/>
        <dbReference type="ChEBI" id="CHEBI:61527"/>
        <dbReference type="EC" id="5.3.1.8"/>
    </reaction>
</comment>
<dbReference type="PRINTS" id="PR00714">
    <property type="entry name" value="MAN6PISMRASE"/>
</dbReference>
<dbReference type="PANTHER" id="PTHR10309">
    <property type="entry name" value="MANNOSE-6-PHOSPHATE ISOMERASE"/>
    <property type="match status" value="1"/>
</dbReference>
<evidence type="ECO:0000256" key="10">
    <source>
        <dbReference type="ARBA" id="ARBA00029741"/>
    </source>
</evidence>
<comment type="similarity">
    <text evidence="4 13">Belongs to the mannose-6-phosphate isomerase type 1 family.</text>
</comment>
<dbReference type="CDD" id="cd07011">
    <property type="entry name" value="cupin_PMI_type_I_N"/>
    <property type="match status" value="1"/>
</dbReference>
<feature type="binding site" evidence="12">
    <location>
        <position position="308"/>
    </location>
    <ligand>
        <name>Zn(2+)</name>
        <dbReference type="ChEBI" id="CHEBI:29105"/>
    </ligand>
</feature>
<keyword evidence="7 12" id="KW-0479">Metal-binding</keyword>
<name>A0A4Q9PMD8_9APHY</name>
<evidence type="ECO:0000256" key="5">
    <source>
        <dbReference type="ARBA" id="ARBA00011956"/>
    </source>
</evidence>
<dbReference type="InterPro" id="IPR016305">
    <property type="entry name" value="Mannose-6-P_Isomerase"/>
</dbReference>
<evidence type="ECO:0000259" key="15">
    <source>
        <dbReference type="Pfam" id="PF20511"/>
    </source>
</evidence>
<proteinExistence type="inferred from homology"/>
<comment type="function">
    <text evidence="2">Involved in the synthesis of the GDP-mannose and dolichol-phosphate-mannose required for a number of critical mannosyl transfer reactions.</text>
</comment>
<evidence type="ECO:0000256" key="6">
    <source>
        <dbReference type="ARBA" id="ARBA00018236"/>
    </source>
</evidence>
<accession>A0A4Q9PMD8</accession>
<dbReference type="InterPro" id="IPR046456">
    <property type="entry name" value="PMI_typeI_C"/>
</dbReference>
<dbReference type="STRING" id="114155.A0A4Q9PMD8"/>
<dbReference type="InterPro" id="IPR046457">
    <property type="entry name" value="PMI_typeI_cat"/>
</dbReference>
<keyword evidence="9 17" id="KW-0413">Isomerase</keyword>
<dbReference type="GO" id="GO:0005975">
    <property type="term" value="P:carbohydrate metabolic process"/>
    <property type="evidence" value="ECO:0007669"/>
    <property type="project" value="InterPro"/>
</dbReference>
<dbReference type="Pfam" id="PF20512">
    <property type="entry name" value="PMI_typeI_hel"/>
    <property type="match status" value="1"/>
</dbReference>
<dbReference type="SUPFAM" id="SSF51182">
    <property type="entry name" value="RmlC-like cupins"/>
    <property type="match status" value="1"/>
</dbReference>
<dbReference type="GO" id="GO:0008270">
    <property type="term" value="F:zinc ion binding"/>
    <property type="evidence" value="ECO:0007669"/>
    <property type="project" value="InterPro"/>
</dbReference>
<dbReference type="InterPro" id="IPR011051">
    <property type="entry name" value="RmlC_Cupin_sf"/>
</dbReference>
<dbReference type="UniPathway" id="UPA00126">
    <property type="reaction ID" value="UER00423"/>
</dbReference>
<evidence type="ECO:0000313" key="18">
    <source>
        <dbReference type="Proteomes" id="UP000292082"/>
    </source>
</evidence>
<sequence>MPGHKSLIRLQAAKQEYDWGRQGSSSLAARLGVCAFGHGFQPDEKKCYAEIWMGTHPNGPANIFDTPSISLLDLIRSNPKYYLGEKLLTKWPATIHVPYLFKVLSIRKALPLQAHPDKSLAEQLQQRDPNNFVDANHKPEIAVAIGEPLCQTRAKHGEEGKTKLGGPEVEDADTAFTGFVGFRPLEEIKTYLEHVRELTSAIGDPDVITRFTQNPSKQTLKHVYGKLLKRGIEARNEVAAAIEKLADRIKQQAAYDLGFPDSETLARLVVKVNAQYPGDVGVLATTFFMNLVTLRKGEGIYIGADEVHAYLEGDIIECMATSDNVVNTAFDSPESLAPQVDTFIDMLSYTARQASHWALPAQGYQHSRRHRTVKYDPPLEEFTVLGTFLSAANAKEETLDAVEGPTIGIVTRGRLKVSSKPNTGGAQDSLELDEGCVVFVPPGHEIQVEVSGGCGLEGAGEMWWSLWDA</sequence>
<dbReference type="GO" id="GO:0009298">
    <property type="term" value="P:GDP-mannose biosynthetic process"/>
    <property type="evidence" value="ECO:0007669"/>
    <property type="project" value="UniProtKB-UniPathway"/>
</dbReference>
<dbReference type="EC" id="5.3.1.8" evidence="5"/>
<dbReference type="Gene3D" id="2.60.120.10">
    <property type="entry name" value="Jelly Rolls"/>
    <property type="match status" value="3"/>
</dbReference>
<keyword evidence="18" id="KW-1185">Reference proteome</keyword>
<feature type="domain" description="Phosphomannose isomerase type I C-terminal" evidence="14">
    <location>
        <begin position="375"/>
        <end position="418"/>
    </location>
</feature>
<dbReference type="Pfam" id="PF20511">
    <property type="entry name" value="PMI_typeI_cat"/>
    <property type="match status" value="1"/>
</dbReference>
<evidence type="ECO:0000256" key="11">
    <source>
        <dbReference type="ARBA" id="ARBA00030762"/>
    </source>
</evidence>
<dbReference type="InterPro" id="IPR001250">
    <property type="entry name" value="Man6P_Isoase-1"/>
</dbReference>
<dbReference type="GO" id="GO:0005829">
    <property type="term" value="C:cytosol"/>
    <property type="evidence" value="ECO:0007669"/>
    <property type="project" value="TreeGrafter"/>
</dbReference>
<dbReference type="NCBIfam" id="TIGR00218">
    <property type="entry name" value="manA"/>
    <property type="match status" value="1"/>
</dbReference>
<dbReference type="InterPro" id="IPR046458">
    <property type="entry name" value="PMI_typeI_hel"/>
</dbReference>
<feature type="binding site" evidence="12">
    <location>
        <position position="115"/>
    </location>
    <ligand>
        <name>Zn(2+)</name>
        <dbReference type="ChEBI" id="CHEBI:29105"/>
    </ligand>
</feature>
<evidence type="ECO:0000259" key="14">
    <source>
        <dbReference type="Pfam" id="PF01238"/>
    </source>
</evidence>
<evidence type="ECO:0000256" key="8">
    <source>
        <dbReference type="ARBA" id="ARBA00022833"/>
    </source>
</evidence>
<dbReference type="InterPro" id="IPR014710">
    <property type="entry name" value="RmlC-like_jellyroll"/>
</dbReference>
<dbReference type="AlphaFoldDB" id="A0A4Q9PMD8"/>
<evidence type="ECO:0000313" key="17">
    <source>
        <dbReference type="EMBL" id="TBU55325.1"/>
    </source>
</evidence>
<feature type="non-terminal residue" evidence="17">
    <location>
        <position position="469"/>
    </location>
</feature>
<evidence type="ECO:0000256" key="9">
    <source>
        <dbReference type="ARBA" id="ARBA00023235"/>
    </source>
</evidence>
<evidence type="ECO:0000256" key="7">
    <source>
        <dbReference type="ARBA" id="ARBA00022723"/>
    </source>
</evidence>
<dbReference type="PIRSF" id="PIRSF001480">
    <property type="entry name" value="Mannose-6-phosphate_isomerase"/>
    <property type="match status" value="1"/>
</dbReference>
<evidence type="ECO:0000259" key="16">
    <source>
        <dbReference type="Pfam" id="PF20512"/>
    </source>
</evidence>
<feature type="binding site" evidence="12">
    <location>
        <position position="140"/>
    </location>
    <ligand>
        <name>Zn(2+)</name>
        <dbReference type="ChEBI" id="CHEBI:29105"/>
    </ligand>
</feature>
<keyword evidence="8 12" id="KW-0862">Zinc</keyword>
<protein>
    <recommendedName>
        <fullName evidence="6">Mannose-6-phosphate isomerase</fullName>
        <ecNumber evidence="5">5.3.1.8</ecNumber>
    </recommendedName>
    <alternativeName>
        <fullName evidence="10">Phosphohexomutase</fullName>
    </alternativeName>
    <alternativeName>
        <fullName evidence="11">Phosphomannose isomerase</fullName>
    </alternativeName>
</protein>
<evidence type="ECO:0000256" key="3">
    <source>
        <dbReference type="ARBA" id="ARBA00004666"/>
    </source>
</evidence>
<reference evidence="17 18" key="1">
    <citation type="submission" date="2019-01" db="EMBL/GenBank/DDBJ databases">
        <title>Draft genome sequences of three monokaryotic isolates of the white-rot basidiomycete fungus Dichomitus squalens.</title>
        <authorList>
            <consortium name="DOE Joint Genome Institute"/>
            <person name="Lopez S.C."/>
            <person name="Andreopoulos B."/>
            <person name="Pangilinan J."/>
            <person name="Lipzen A."/>
            <person name="Riley R."/>
            <person name="Ahrendt S."/>
            <person name="Ng V."/>
            <person name="Barry K."/>
            <person name="Daum C."/>
            <person name="Grigoriev I.V."/>
            <person name="Hilden K.S."/>
            <person name="Makela M.R."/>
            <person name="de Vries R.P."/>
        </authorList>
    </citation>
    <scope>NUCLEOTIDE SEQUENCE [LARGE SCALE GENOMIC DNA]</scope>
    <source>
        <strain evidence="17 18">CBS 464.89</strain>
    </source>
</reference>
<gene>
    <name evidence="17" type="ORF">BD310DRAFT_856994</name>
</gene>
<evidence type="ECO:0000256" key="12">
    <source>
        <dbReference type="PIRSR" id="PIRSR001480-2"/>
    </source>
</evidence>
<dbReference type="EMBL" id="ML145171">
    <property type="protein sequence ID" value="TBU55325.1"/>
    <property type="molecule type" value="Genomic_DNA"/>
</dbReference>
<feature type="domain" description="Phosphomannose isomerase type I helical insertion" evidence="16">
    <location>
        <begin position="213"/>
        <end position="287"/>
    </location>
</feature>
<evidence type="ECO:0000256" key="2">
    <source>
        <dbReference type="ARBA" id="ARBA00002564"/>
    </source>
</evidence>
<dbReference type="Pfam" id="PF01238">
    <property type="entry name" value="PMI_typeI_C"/>
    <property type="match status" value="1"/>
</dbReference>
<evidence type="ECO:0000256" key="13">
    <source>
        <dbReference type="RuleBase" id="RU004189"/>
    </source>
</evidence>
<evidence type="ECO:0000256" key="4">
    <source>
        <dbReference type="ARBA" id="ARBA00010772"/>
    </source>
</evidence>
<dbReference type="GO" id="GO:0004476">
    <property type="term" value="F:mannose-6-phosphate isomerase activity"/>
    <property type="evidence" value="ECO:0007669"/>
    <property type="project" value="UniProtKB-EC"/>
</dbReference>